<sequence length="230" mass="27165">MIVRRRKNQFVLIAQHDHALISGEFAAHFAEPFEHFDSTVYAISHHDVAWVELDQAILWNEAKNQPYSFEDYPLAPKLAAYTKGISQVEETDRYAGMLCSKHYASFFEHASDPAGRRFREQELARQNNLLQRLSAQEKESVDSNFRLLQFCDDLSLAICLNEPQQNTHPWYADGIRYQGERYRWVWEDEHRLRLTPNLFAKPFIIEIPCRIVDDSRNVMKRDVFRYQILV</sequence>
<dbReference type="EMBL" id="FOCQ01000014">
    <property type="protein sequence ID" value="SEN54982.1"/>
    <property type="molecule type" value="Genomic_DNA"/>
</dbReference>
<organism evidence="1 2">
    <name type="scientific">Lihuaxuella thermophila</name>
    <dbReference type="NCBI Taxonomy" id="1173111"/>
    <lineage>
        <taxon>Bacteria</taxon>
        <taxon>Bacillati</taxon>
        <taxon>Bacillota</taxon>
        <taxon>Bacilli</taxon>
        <taxon>Bacillales</taxon>
        <taxon>Thermoactinomycetaceae</taxon>
        <taxon>Lihuaxuella</taxon>
    </lineage>
</organism>
<keyword evidence="2" id="KW-1185">Reference proteome</keyword>
<evidence type="ECO:0000313" key="1">
    <source>
        <dbReference type="EMBL" id="SEN54982.1"/>
    </source>
</evidence>
<proteinExistence type="predicted"/>
<gene>
    <name evidence="1" type="ORF">SAMN05444955_11410</name>
</gene>
<dbReference type="RefSeq" id="WP_170839959.1">
    <property type="nucleotide sequence ID" value="NZ_FOCQ01000014.1"/>
</dbReference>
<evidence type="ECO:0000313" key="2">
    <source>
        <dbReference type="Proteomes" id="UP000199695"/>
    </source>
</evidence>
<dbReference type="STRING" id="1173111.SAMN05444955_11410"/>
<reference evidence="1 2" key="1">
    <citation type="submission" date="2016-10" db="EMBL/GenBank/DDBJ databases">
        <authorList>
            <person name="de Groot N.N."/>
        </authorList>
    </citation>
    <scope>NUCLEOTIDE SEQUENCE [LARGE SCALE GENOMIC DNA]</scope>
    <source>
        <strain evidence="1 2">DSM 46701</strain>
    </source>
</reference>
<protein>
    <recommendedName>
        <fullName evidence="3">DUF3891 family protein</fullName>
    </recommendedName>
</protein>
<dbReference type="Pfam" id="PF13030">
    <property type="entry name" value="DUF3891"/>
    <property type="match status" value="1"/>
</dbReference>
<name>A0A1H8HFG4_9BACL</name>
<evidence type="ECO:0008006" key="3">
    <source>
        <dbReference type="Google" id="ProtNLM"/>
    </source>
</evidence>
<accession>A0A1H8HFG4</accession>
<dbReference type="AlphaFoldDB" id="A0A1H8HFG4"/>
<dbReference type="InterPro" id="IPR024992">
    <property type="entry name" value="DUF3891"/>
</dbReference>
<dbReference type="Proteomes" id="UP000199695">
    <property type="component" value="Unassembled WGS sequence"/>
</dbReference>